<evidence type="ECO:0000256" key="4">
    <source>
        <dbReference type="ARBA" id="ARBA00022832"/>
    </source>
</evidence>
<sequence length="128" mass="13823">MAIFGIGTDIVEVKRIGQSLQRSDALARRVLTAVELEQFAEAAQPAAFLAKRFAAKEACAKAFGTGIGQQLSFQDITITHDPLGRPLFEWSAAAKNLAHEFGITASHISISDEREYALAYVILETAGD</sequence>
<evidence type="ECO:0000313" key="12">
    <source>
        <dbReference type="EMBL" id="SMQ64658.1"/>
    </source>
</evidence>
<dbReference type="EMBL" id="FXWH01000001">
    <property type="protein sequence ID" value="SMQ64658.1"/>
    <property type="molecule type" value="Genomic_DNA"/>
</dbReference>
<feature type="domain" description="4'-phosphopantetheinyl transferase" evidence="11">
    <location>
        <begin position="5"/>
        <end position="120"/>
    </location>
</feature>
<dbReference type="GO" id="GO:0008897">
    <property type="term" value="F:holo-[acyl-carrier-protein] synthase activity"/>
    <property type="evidence" value="ECO:0007669"/>
    <property type="project" value="UniProtKB-UniRule"/>
</dbReference>
<evidence type="ECO:0000256" key="10">
    <source>
        <dbReference type="HAMAP-Rule" id="MF_00101"/>
    </source>
</evidence>
<dbReference type="Gene3D" id="3.90.470.20">
    <property type="entry name" value="4'-phosphopantetheinyl transferase domain"/>
    <property type="match status" value="1"/>
</dbReference>
<dbReference type="AlphaFoldDB" id="A0A1Y6EPP7"/>
<dbReference type="RefSeq" id="WP_086434182.1">
    <property type="nucleotide sequence ID" value="NZ_FXWH01000001.1"/>
</dbReference>
<organism evidence="12 13">
    <name type="scientific">Pseudidiomarina planktonica</name>
    <dbReference type="NCBI Taxonomy" id="1323738"/>
    <lineage>
        <taxon>Bacteria</taxon>
        <taxon>Pseudomonadati</taxon>
        <taxon>Pseudomonadota</taxon>
        <taxon>Gammaproteobacteria</taxon>
        <taxon>Alteromonadales</taxon>
        <taxon>Idiomarinaceae</taxon>
        <taxon>Pseudidiomarina</taxon>
    </lineage>
</organism>
<reference evidence="13" key="1">
    <citation type="submission" date="2017-04" db="EMBL/GenBank/DDBJ databases">
        <authorList>
            <person name="Varghese N."/>
            <person name="Submissions S."/>
        </authorList>
    </citation>
    <scope>NUCLEOTIDE SEQUENCE [LARGE SCALE GENOMIC DNA]</scope>
</reference>
<dbReference type="InterPro" id="IPR008278">
    <property type="entry name" value="4-PPantetheinyl_Trfase_dom"/>
</dbReference>
<keyword evidence="6 10" id="KW-0443">Lipid metabolism</keyword>
<dbReference type="InterPro" id="IPR004568">
    <property type="entry name" value="Ppantetheine-prot_Trfase_dom"/>
</dbReference>
<dbReference type="Pfam" id="PF01648">
    <property type="entry name" value="ACPS"/>
    <property type="match status" value="1"/>
</dbReference>
<keyword evidence="10" id="KW-0963">Cytoplasm</keyword>
<dbReference type="InterPro" id="IPR002582">
    <property type="entry name" value="ACPS"/>
</dbReference>
<keyword evidence="1 10" id="KW-0444">Lipid biosynthesis</keyword>
<keyword evidence="5 10" id="KW-0460">Magnesium</keyword>
<dbReference type="FunFam" id="3.90.470.20:FF:000001">
    <property type="entry name" value="Holo-[acyl-carrier-protein] synthase"/>
    <property type="match status" value="1"/>
</dbReference>
<keyword evidence="13" id="KW-1185">Reference proteome</keyword>
<feature type="binding site" evidence="10">
    <location>
        <position position="57"/>
    </location>
    <ligand>
        <name>Mg(2+)</name>
        <dbReference type="ChEBI" id="CHEBI:18420"/>
    </ligand>
</feature>
<dbReference type="SUPFAM" id="SSF56214">
    <property type="entry name" value="4'-phosphopantetheinyl transferase"/>
    <property type="match status" value="1"/>
</dbReference>
<comment type="function">
    <text evidence="10">Transfers the 4'-phosphopantetheine moiety from coenzyme A to a Ser of acyl-carrier-protein.</text>
</comment>
<evidence type="ECO:0000256" key="7">
    <source>
        <dbReference type="ARBA" id="ARBA00023160"/>
    </source>
</evidence>
<protein>
    <recommendedName>
        <fullName evidence="10">Holo-[acyl-carrier-protein] synthase</fullName>
        <shortName evidence="10">Holo-ACP synthase</shortName>
        <ecNumber evidence="10">2.7.8.7</ecNumber>
    </recommendedName>
    <alternativeName>
        <fullName evidence="10">4'-phosphopantetheinyl transferase AcpS</fullName>
    </alternativeName>
</protein>
<evidence type="ECO:0000256" key="6">
    <source>
        <dbReference type="ARBA" id="ARBA00023098"/>
    </source>
</evidence>
<dbReference type="GO" id="GO:0006633">
    <property type="term" value="P:fatty acid biosynthetic process"/>
    <property type="evidence" value="ECO:0007669"/>
    <property type="project" value="UniProtKB-UniRule"/>
</dbReference>
<evidence type="ECO:0000256" key="8">
    <source>
        <dbReference type="ARBA" id="ARBA00050875"/>
    </source>
</evidence>
<comment type="catalytic activity">
    <reaction evidence="8 10">
        <text>apo-[ACP] + CoA = holo-[ACP] + adenosine 3',5'-bisphosphate + H(+)</text>
        <dbReference type="Rhea" id="RHEA:12068"/>
        <dbReference type="Rhea" id="RHEA-COMP:9685"/>
        <dbReference type="Rhea" id="RHEA-COMP:9690"/>
        <dbReference type="ChEBI" id="CHEBI:15378"/>
        <dbReference type="ChEBI" id="CHEBI:29999"/>
        <dbReference type="ChEBI" id="CHEBI:57287"/>
        <dbReference type="ChEBI" id="CHEBI:58343"/>
        <dbReference type="ChEBI" id="CHEBI:64479"/>
        <dbReference type="EC" id="2.7.8.7"/>
    </reaction>
</comment>
<dbReference type="HAMAP" id="MF_00101">
    <property type="entry name" value="AcpS"/>
    <property type="match status" value="1"/>
</dbReference>
<accession>A0A1Y6EPP7</accession>
<dbReference type="GO" id="GO:0005737">
    <property type="term" value="C:cytoplasm"/>
    <property type="evidence" value="ECO:0007669"/>
    <property type="project" value="UniProtKB-SubCell"/>
</dbReference>
<keyword evidence="3 10" id="KW-0479">Metal-binding</keyword>
<dbReference type="OrthoDB" id="517356at2"/>
<evidence type="ECO:0000256" key="1">
    <source>
        <dbReference type="ARBA" id="ARBA00022516"/>
    </source>
</evidence>
<comment type="function">
    <text evidence="9">Transfers the 4'-phosphopantetheine moiety from coenzyme A to the 'Ser-36' of acyl-carrier-protein.</text>
</comment>
<evidence type="ECO:0000259" key="11">
    <source>
        <dbReference type="Pfam" id="PF01648"/>
    </source>
</evidence>
<dbReference type="NCBIfam" id="TIGR00556">
    <property type="entry name" value="pantethn_trn"/>
    <property type="match status" value="1"/>
</dbReference>
<keyword evidence="2 10" id="KW-0808">Transferase</keyword>
<dbReference type="InterPro" id="IPR037143">
    <property type="entry name" value="4-PPantetheinyl_Trfase_dom_sf"/>
</dbReference>
<gene>
    <name evidence="10" type="primary">acpS</name>
    <name evidence="12" type="ORF">SAMN06297229_1071</name>
</gene>
<proteinExistence type="inferred from homology"/>
<dbReference type="NCBIfam" id="TIGR00516">
    <property type="entry name" value="acpS"/>
    <property type="match status" value="1"/>
</dbReference>
<comment type="subcellular location">
    <subcellularLocation>
        <location evidence="10">Cytoplasm</location>
    </subcellularLocation>
</comment>
<evidence type="ECO:0000256" key="2">
    <source>
        <dbReference type="ARBA" id="ARBA00022679"/>
    </source>
</evidence>
<dbReference type="GO" id="GO:0000287">
    <property type="term" value="F:magnesium ion binding"/>
    <property type="evidence" value="ECO:0007669"/>
    <property type="project" value="UniProtKB-UniRule"/>
</dbReference>
<keyword evidence="7 10" id="KW-0275">Fatty acid biosynthesis</keyword>
<evidence type="ECO:0000313" key="13">
    <source>
        <dbReference type="Proteomes" id="UP000194450"/>
    </source>
</evidence>
<comment type="similarity">
    <text evidence="10">Belongs to the P-Pant transferase superfamily. AcpS family.</text>
</comment>
<dbReference type="Proteomes" id="UP000194450">
    <property type="component" value="Unassembled WGS sequence"/>
</dbReference>
<comment type="cofactor">
    <cofactor evidence="10">
        <name>Mg(2+)</name>
        <dbReference type="ChEBI" id="CHEBI:18420"/>
    </cofactor>
</comment>
<evidence type="ECO:0000256" key="5">
    <source>
        <dbReference type="ARBA" id="ARBA00022842"/>
    </source>
</evidence>
<keyword evidence="4 10" id="KW-0276">Fatty acid metabolism</keyword>
<name>A0A1Y6EPP7_9GAMM</name>
<evidence type="ECO:0000256" key="9">
    <source>
        <dbReference type="ARBA" id="ARBA00054726"/>
    </source>
</evidence>
<dbReference type="EC" id="2.7.8.7" evidence="10"/>
<feature type="binding site" evidence="10">
    <location>
        <position position="9"/>
    </location>
    <ligand>
        <name>Mg(2+)</name>
        <dbReference type="ChEBI" id="CHEBI:18420"/>
    </ligand>
</feature>
<evidence type="ECO:0000256" key="3">
    <source>
        <dbReference type="ARBA" id="ARBA00022723"/>
    </source>
</evidence>